<dbReference type="InterPro" id="IPR007210">
    <property type="entry name" value="ABC_Gly_betaine_transp_sub-bd"/>
</dbReference>
<evidence type="ECO:0000313" key="3">
    <source>
        <dbReference type="Proteomes" id="UP001141629"/>
    </source>
</evidence>
<proteinExistence type="predicted"/>
<dbReference type="EMBL" id="JACKVK010000008">
    <property type="protein sequence ID" value="MCV7421822.1"/>
    <property type="molecule type" value="Genomic_DNA"/>
</dbReference>
<sequence length="302" mass="31575">MKRAFAALVAATVVSSLVGCSSGGGNPLESQSSSAPGTITVGSANFLENVLLGEMYAIALTNAGYKVDTKLNIGSREVIYDQVEKGALSVLPEYNGALLAYVDPKDTASTLDAVNASLAAKLPKSLALLTPSPAEDKDTVVVRKETADKDKLVSIADLAPLSPTMSFGAAPEDRTRQQGLVGLESEYGIKFKSFKALDTAGPLTITALANGDVDAALLYSTTPEIASRGFVALTDPKNVFGVQNVVPLVNSAAVDDKARDVLNKISAALDTETLTQLNKRVQIDNEDAKTVAEDWLKSKGLA</sequence>
<dbReference type="Gene3D" id="3.40.190.120">
    <property type="entry name" value="Osmoprotection protein (prox), domain 2"/>
    <property type="match status" value="1"/>
</dbReference>
<name>A0A9X3C3B6_9MYCO</name>
<dbReference type="Gene3D" id="3.40.190.10">
    <property type="entry name" value="Periplasmic binding protein-like II"/>
    <property type="match status" value="1"/>
</dbReference>
<dbReference type="PROSITE" id="PS51257">
    <property type="entry name" value="PROKAR_LIPOPROTEIN"/>
    <property type="match status" value="1"/>
</dbReference>
<dbReference type="SUPFAM" id="SSF53850">
    <property type="entry name" value="Periplasmic binding protein-like II"/>
    <property type="match status" value="1"/>
</dbReference>
<dbReference type="CDD" id="cd13606">
    <property type="entry name" value="PBP2_ProX_like"/>
    <property type="match status" value="1"/>
</dbReference>
<reference evidence="2" key="1">
    <citation type="submission" date="2020-07" db="EMBL/GenBank/DDBJ databases">
        <authorList>
            <person name="Pettersson B.M.F."/>
            <person name="Behra P.R.K."/>
            <person name="Ramesh M."/>
            <person name="Das S."/>
            <person name="Dasgupta S."/>
            <person name="Kirsebom L.A."/>
        </authorList>
    </citation>
    <scope>NUCLEOTIDE SEQUENCE</scope>
    <source>
        <strain evidence="2">DSM 44838</strain>
    </source>
</reference>
<evidence type="ECO:0000259" key="1">
    <source>
        <dbReference type="Pfam" id="PF04069"/>
    </source>
</evidence>
<dbReference type="GO" id="GO:0043190">
    <property type="term" value="C:ATP-binding cassette (ABC) transporter complex"/>
    <property type="evidence" value="ECO:0007669"/>
    <property type="project" value="InterPro"/>
</dbReference>
<reference evidence="2" key="2">
    <citation type="journal article" date="2022" name="BMC Genomics">
        <title>Comparative genome analysis of mycobacteria focusing on tRNA and non-coding RNA.</title>
        <authorList>
            <person name="Behra P.R.K."/>
            <person name="Pettersson B.M.F."/>
            <person name="Ramesh M."/>
            <person name="Das S."/>
            <person name="Dasgupta S."/>
            <person name="Kirsebom L.A."/>
        </authorList>
    </citation>
    <scope>NUCLEOTIDE SEQUENCE</scope>
    <source>
        <strain evidence="2">DSM 44838</strain>
    </source>
</reference>
<dbReference type="AlphaFoldDB" id="A0A9X3C3B6"/>
<dbReference type="Pfam" id="PF04069">
    <property type="entry name" value="OpuAC"/>
    <property type="match status" value="1"/>
</dbReference>
<dbReference type="RefSeq" id="WP_263996573.1">
    <property type="nucleotide sequence ID" value="NZ_JACKVK010000008.1"/>
</dbReference>
<accession>A0A9X3C3B6</accession>
<gene>
    <name evidence="2" type="ORF">H7K45_14835</name>
</gene>
<comment type="caution">
    <text evidence="2">The sequence shown here is derived from an EMBL/GenBank/DDBJ whole genome shotgun (WGS) entry which is preliminary data.</text>
</comment>
<keyword evidence="3" id="KW-1185">Reference proteome</keyword>
<organism evidence="2 3">
    <name type="scientific">Mycobacterium yunnanensis</name>
    <dbReference type="NCBI Taxonomy" id="368477"/>
    <lineage>
        <taxon>Bacteria</taxon>
        <taxon>Bacillati</taxon>
        <taxon>Actinomycetota</taxon>
        <taxon>Actinomycetes</taxon>
        <taxon>Mycobacteriales</taxon>
        <taxon>Mycobacteriaceae</taxon>
        <taxon>Mycobacterium</taxon>
    </lineage>
</organism>
<dbReference type="Proteomes" id="UP001141629">
    <property type="component" value="Unassembled WGS sequence"/>
</dbReference>
<feature type="domain" description="ABC-type glycine betaine transport system substrate-binding" evidence="1">
    <location>
        <begin position="38"/>
        <end position="297"/>
    </location>
</feature>
<protein>
    <submittedName>
        <fullName evidence="2">ABC transporter substrate-binding protein</fullName>
    </submittedName>
</protein>
<evidence type="ECO:0000313" key="2">
    <source>
        <dbReference type="EMBL" id="MCV7421822.1"/>
    </source>
</evidence>
<dbReference type="GO" id="GO:0022857">
    <property type="term" value="F:transmembrane transporter activity"/>
    <property type="evidence" value="ECO:0007669"/>
    <property type="project" value="InterPro"/>
</dbReference>